<comment type="subcellular location">
    <subcellularLocation>
        <location evidence="1">Nucleus</location>
    </subcellularLocation>
</comment>
<evidence type="ECO:0000313" key="12">
    <source>
        <dbReference type="Proteomes" id="UP000307173"/>
    </source>
</evidence>
<dbReference type="InterPro" id="IPR056436">
    <property type="entry name" value="Znf-C2H2_ZIC1-5/GLI1-3-like"/>
</dbReference>
<accession>A0A4V4NFW9</accession>
<dbReference type="SUPFAM" id="SSF57667">
    <property type="entry name" value="beta-beta-alpha zinc fingers"/>
    <property type="match status" value="2"/>
</dbReference>
<feature type="domain" description="C2H2-type" evidence="10">
    <location>
        <begin position="94"/>
        <end position="121"/>
    </location>
</feature>
<evidence type="ECO:0000256" key="1">
    <source>
        <dbReference type="ARBA" id="ARBA00004123"/>
    </source>
</evidence>
<dbReference type="InterPro" id="IPR043359">
    <property type="entry name" value="GLI-like"/>
</dbReference>
<evidence type="ECO:0000256" key="2">
    <source>
        <dbReference type="ARBA" id="ARBA00010831"/>
    </source>
</evidence>
<dbReference type="InterPro" id="IPR036236">
    <property type="entry name" value="Znf_C2H2_sf"/>
</dbReference>
<dbReference type="PROSITE" id="PS00028">
    <property type="entry name" value="ZINC_FINGER_C2H2_1"/>
    <property type="match status" value="2"/>
</dbReference>
<feature type="domain" description="C2H2-type" evidence="10">
    <location>
        <begin position="122"/>
        <end position="152"/>
    </location>
</feature>
<dbReference type="AlphaFoldDB" id="A0A4V4NFW9"/>
<dbReference type="GO" id="GO:0000981">
    <property type="term" value="F:DNA-binding transcription factor activity, RNA polymerase II-specific"/>
    <property type="evidence" value="ECO:0007669"/>
    <property type="project" value="TreeGrafter"/>
</dbReference>
<dbReference type="Proteomes" id="UP000307173">
    <property type="component" value="Unassembled WGS sequence"/>
</dbReference>
<organism evidence="11 12">
    <name type="scientific">Pichia inconspicua</name>
    <dbReference type="NCBI Taxonomy" id="52247"/>
    <lineage>
        <taxon>Eukaryota</taxon>
        <taxon>Fungi</taxon>
        <taxon>Dikarya</taxon>
        <taxon>Ascomycota</taxon>
        <taxon>Saccharomycotina</taxon>
        <taxon>Pichiomycetes</taxon>
        <taxon>Pichiales</taxon>
        <taxon>Pichiaceae</taxon>
        <taxon>Pichia</taxon>
    </lineage>
</organism>
<protein>
    <recommendedName>
        <fullName evidence="10">C2H2-type domain-containing protein</fullName>
    </recommendedName>
</protein>
<comment type="similarity">
    <text evidence="2">Belongs to the GLI C2H2-type zinc-finger protein family.</text>
</comment>
<sequence length="342" mass="40153">MNVPLDPSNHKLLVTNNISDEDLEKEFQSMEKYQIQQKNNNNISNGIDPRDIHICRWLGCMIQFQELDGLVNHVNENHIPSKKDVTSEFVCRWSGCSRNGINQPSRFALISHLRTHTGEKPFYCMIPECLKSFTRADALLKHLKAVHQVDATNIQDAYEIIRKNVSKSLQKFEKQNEYKIDIGDNCKKIVSQIERRIYNESLMSHDDLIKSYTKMRHASKMKLQNKIADHYKIKKIEFSWPRAEKVTNQISNAIESYCNKKDKLESQNKIATVSGLDNIEELSVQELEKIVEIQKDYQNKLLKLRRLLDNELLKYSNLNRYYWMKKQALLNYMLVNEESNIV</sequence>
<comment type="caution">
    <text evidence="11">The sequence shown here is derived from an EMBL/GenBank/DDBJ whole genome shotgun (WGS) entry which is preliminary data.</text>
</comment>
<dbReference type="SMART" id="SM00355">
    <property type="entry name" value="ZnF_C2H2"/>
    <property type="match status" value="3"/>
</dbReference>
<evidence type="ECO:0000256" key="4">
    <source>
        <dbReference type="ARBA" id="ARBA00022737"/>
    </source>
</evidence>
<dbReference type="InterPro" id="IPR013087">
    <property type="entry name" value="Znf_C2H2_type"/>
</dbReference>
<keyword evidence="7" id="KW-0238">DNA-binding</keyword>
<evidence type="ECO:0000256" key="8">
    <source>
        <dbReference type="ARBA" id="ARBA00023242"/>
    </source>
</evidence>
<dbReference type="STRING" id="52247.A0A4V4NFW9"/>
<evidence type="ECO:0000256" key="6">
    <source>
        <dbReference type="ARBA" id="ARBA00022833"/>
    </source>
</evidence>
<dbReference type="GO" id="GO:0000978">
    <property type="term" value="F:RNA polymerase II cis-regulatory region sequence-specific DNA binding"/>
    <property type="evidence" value="ECO:0007669"/>
    <property type="project" value="TreeGrafter"/>
</dbReference>
<dbReference type="Pfam" id="PF23561">
    <property type="entry name" value="zf-C2H2_15"/>
    <property type="match status" value="1"/>
</dbReference>
<dbReference type="EMBL" id="SELW01000262">
    <property type="protein sequence ID" value="TID29750.1"/>
    <property type="molecule type" value="Genomic_DNA"/>
</dbReference>
<reference evidence="11 12" key="1">
    <citation type="journal article" date="2019" name="Front. Genet.">
        <title>Whole-Genome Sequencing of the Opportunistic Yeast Pathogen Candida inconspicua Uncovers Its Hybrid Origin.</title>
        <authorList>
            <person name="Mixao V."/>
            <person name="Hansen A.P."/>
            <person name="Saus E."/>
            <person name="Boekhout T."/>
            <person name="Lass-Florl C."/>
            <person name="Gabaldon T."/>
        </authorList>
    </citation>
    <scope>NUCLEOTIDE SEQUENCE [LARGE SCALE GENOMIC DNA]</scope>
    <source>
        <strain evidence="11 12">CBS 180</strain>
    </source>
</reference>
<keyword evidence="5 9" id="KW-0863">Zinc-finger</keyword>
<dbReference type="PANTHER" id="PTHR45718:SF8">
    <property type="entry name" value="GLIS FAMILY ZINC FINGER 2"/>
    <property type="match status" value="1"/>
</dbReference>
<evidence type="ECO:0000259" key="10">
    <source>
        <dbReference type="PROSITE" id="PS50157"/>
    </source>
</evidence>
<evidence type="ECO:0000256" key="3">
    <source>
        <dbReference type="ARBA" id="ARBA00022723"/>
    </source>
</evidence>
<dbReference type="GO" id="GO:0007224">
    <property type="term" value="P:smoothened signaling pathway"/>
    <property type="evidence" value="ECO:0007669"/>
    <property type="project" value="TreeGrafter"/>
</dbReference>
<keyword evidence="3" id="KW-0479">Metal-binding</keyword>
<dbReference type="Gene3D" id="3.30.160.60">
    <property type="entry name" value="Classic Zinc Finger"/>
    <property type="match status" value="3"/>
</dbReference>
<evidence type="ECO:0000256" key="5">
    <source>
        <dbReference type="ARBA" id="ARBA00022771"/>
    </source>
</evidence>
<dbReference type="PANTHER" id="PTHR45718">
    <property type="entry name" value="TRANSCRIPTIONAL ACTIVATOR CUBITUS INTERRUPTUS"/>
    <property type="match status" value="1"/>
</dbReference>
<dbReference type="FunFam" id="3.30.160.60:FF:002343">
    <property type="entry name" value="Zinc finger protein 33A"/>
    <property type="match status" value="1"/>
</dbReference>
<proteinExistence type="inferred from homology"/>
<keyword evidence="8" id="KW-0539">Nucleus</keyword>
<evidence type="ECO:0000313" key="11">
    <source>
        <dbReference type="EMBL" id="TID29750.1"/>
    </source>
</evidence>
<dbReference type="GO" id="GO:0008270">
    <property type="term" value="F:zinc ion binding"/>
    <property type="evidence" value="ECO:0007669"/>
    <property type="project" value="UniProtKB-KW"/>
</dbReference>
<dbReference type="PROSITE" id="PS50157">
    <property type="entry name" value="ZINC_FINGER_C2H2_2"/>
    <property type="match status" value="2"/>
</dbReference>
<dbReference type="OrthoDB" id="3214149at2759"/>
<keyword evidence="6" id="KW-0862">Zinc</keyword>
<gene>
    <name evidence="11" type="ORF">CANINC_001668</name>
</gene>
<keyword evidence="4" id="KW-0677">Repeat</keyword>
<evidence type="ECO:0000256" key="9">
    <source>
        <dbReference type="PROSITE-ProRule" id="PRU00042"/>
    </source>
</evidence>
<dbReference type="GO" id="GO:0005634">
    <property type="term" value="C:nucleus"/>
    <property type="evidence" value="ECO:0007669"/>
    <property type="project" value="UniProtKB-SubCell"/>
</dbReference>
<name>A0A4V4NFW9_9ASCO</name>
<keyword evidence="12" id="KW-1185">Reference proteome</keyword>
<evidence type="ECO:0000256" key="7">
    <source>
        <dbReference type="ARBA" id="ARBA00023125"/>
    </source>
</evidence>